<dbReference type="SMART" id="SM00831">
    <property type="entry name" value="Cation_ATPase_N"/>
    <property type="match status" value="1"/>
</dbReference>
<feature type="domain" description="Cation-transporting P-type ATPase N-terminal" evidence="1">
    <location>
        <begin position="9"/>
        <end position="69"/>
    </location>
</feature>
<dbReference type="Proteomes" id="UP000325300">
    <property type="component" value="Unassembled WGS sequence"/>
</dbReference>
<dbReference type="InterPro" id="IPR023298">
    <property type="entry name" value="ATPase_P-typ_TM_dom_sf"/>
</dbReference>
<proteinExistence type="predicted"/>
<dbReference type="Gene3D" id="2.70.150.10">
    <property type="entry name" value="Calcium-transporting ATPase, cytoplasmic transduction domain A"/>
    <property type="match status" value="1"/>
</dbReference>
<dbReference type="AlphaFoldDB" id="A0A5S4T3Z9"/>
<gene>
    <name evidence="2" type="ORF">E0F67_11915</name>
</gene>
<feature type="non-terminal residue" evidence="2">
    <location>
        <position position="69"/>
    </location>
</feature>
<evidence type="ECO:0000313" key="3">
    <source>
        <dbReference type="Proteomes" id="UP000325300"/>
    </source>
</evidence>
<dbReference type="Gene3D" id="1.20.1110.10">
    <property type="entry name" value="Calcium-transporting ATPase, transmembrane domain"/>
    <property type="match status" value="1"/>
</dbReference>
<accession>A0A5S4T3Z9</accession>
<dbReference type="Pfam" id="PF00690">
    <property type="entry name" value="Cation_ATPase_N"/>
    <property type="match status" value="1"/>
</dbReference>
<evidence type="ECO:0000259" key="1">
    <source>
        <dbReference type="SMART" id="SM00831"/>
    </source>
</evidence>
<evidence type="ECO:0000313" key="2">
    <source>
        <dbReference type="EMBL" id="TYK87679.1"/>
    </source>
</evidence>
<organism evidence="2 3">
    <name type="scientific">Streptococcus pyogenes</name>
    <dbReference type="NCBI Taxonomy" id="1314"/>
    <lineage>
        <taxon>Bacteria</taxon>
        <taxon>Bacillati</taxon>
        <taxon>Bacillota</taxon>
        <taxon>Bacilli</taxon>
        <taxon>Lactobacillales</taxon>
        <taxon>Streptococcaceae</taxon>
        <taxon>Streptococcus</taxon>
    </lineage>
</organism>
<name>A0A5S4T3Z9_STRPY</name>
<dbReference type="SUPFAM" id="SSF81665">
    <property type="entry name" value="Calcium ATPase, transmembrane domain M"/>
    <property type="match status" value="1"/>
</dbReference>
<protein>
    <recommendedName>
        <fullName evidence="1">Cation-transporting P-type ATPase N-terminal domain-containing protein</fullName>
    </recommendedName>
</protein>
<comment type="caution">
    <text evidence="2">The sequence shown here is derived from an EMBL/GenBank/DDBJ whole genome shotgun (WGS) entry which is preliminary data.</text>
</comment>
<dbReference type="EMBL" id="SJLI01000513">
    <property type="protein sequence ID" value="TYK87679.1"/>
    <property type="molecule type" value="Genomic_DNA"/>
</dbReference>
<sequence length="69" mass="8116">MSKEQRHEAFYTQSEETVLAQLETSREGLTSAQAKERLAEYGRNELDEGEKRSLFMKFLDQFKDLMIII</sequence>
<dbReference type="RefSeq" id="WP_148845709.1">
    <property type="nucleotide sequence ID" value="NZ_SJLI01000513.1"/>
</dbReference>
<dbReference type="InterPro" id="IPR004014">
    <property type="entry name" value="ATPase_P-typ_cation-transptr_N"/>
</dbReference>
<reference evidence="2 3" key="1">
    <citation type="submission" date="2019-02" db="EMBL/GenBank/DDBJ databases">
        <title>Novel genomic isolates of S. pyogenes and S. dysgalactiae subsp. equisimilis associated to necrotising fasciitis (NSTI).</title>
        <authorList>
            <person name="Barrantes I."/>
        </authorList>
    </citation>
    <scope>NUCLEOTIDE SEQUENCE [LARGE SCALE GENOMIC DNA]</scope>
    <source>
        <strain evidence="2 3">SPY5003</strain>
    </source>
</reference>